<name>A0A1Y1VGJ2_9FUNG</name>
<organism evidence="1 2">
    <name type="scientific">Piromyces finnis</name>
    <dbReference type="NCBI Taxonomy" id="1754191"/>
    <lineage>
        <taxon>Eukaryota</taxon>
        <taxon>Fungi</taxon>
        <taxon>Fungi incertae sedis</taxon>
        <taxon>Chytridiomycota</taxon>
        <taxon>Chytridiomycota incertae sedis</taxon>
        <taxon>Neocallimastigomycetes</taxon>
        <taxon>Neocallimastigales</taxon>
        <taxon>Neocallimastigaceae</taxon>
        <taxon>Piromyces</taxon>
    </lineage>
</organism>
<dbReference type="AlphaFoldDB" id="A0A1Y1VGJ2"/>
<comment type="caution">
    <text evidence="1">The sequence shown here is derived from an EMBL/GenBank/DDBJ whole genome shotgun (WGS) entry which is preliminary data.</text>
</comment>
<protein>
    <submittedName>
        <fullName evidence="1">Uncharacterized protein</fullName>
    </submittedName>
</protein>
<keyword evidence="2" id="KW-1185">Reference proteome</keyword>
<reference evidence="1 2" key="2">
    <citation type="submission" date="2016-08" db="EMBL/GenBank/DDBJ databases">
        <title>Pervasive Adenine N6-methylation of Active Genes in Fungi.</title>
        <authorList>
            <consortium name="DOE Joint Genome Institute"/>
            <person name="Mondo S.J."/>
            <person name="Dannebaum R.O."/>
            <person name="Kuo R.C."/>
            <person name="Labutti K."/>
            <person name="Haridas S."/>
            <person name="Kuo A."/>
            <person name="Salamov A."/>
            <person name="Ahrendt S.R."/>
            <person name="Lipzen A."/>
            <person name="Sullivan W."/>
            <person name="Andreopoulos W.B."/>
            <person name="Clum A."/>
            <person name="Lindquist E."/>
            <person name="Daum C."/>
            <person name="Ramamoorthy G.K."/>
            <person name="Gryganskyi A."/>
            <person name="Culley D."/>
            <person name="Magnuson J.K."/>
            <person name="James T.Y."/>
            <person name="O'Malley M.A."/>
            <person name="Stajich J.E."/>
            <person name="Spatafora J.W."/>
            <person name="Visel A."/>
            <person name="Grigoriev I.V."/>
        </authorList>
    </citation>
    <scope>NUCLEOTIDE SEQUENCE [LARGE SCALE GENOMIC DNA]</scope>
    <source>
        <strain evidence="2">finn</strain>
    </source>
</reference>
<dbReference type="OrthoDB" id="10573673at2759"/>
<sequence length="325" mass="38001">MIMIRFNDNNQSGKKTFIYNNVDEHNELLTKKFKKSRNLRINCAIELDENNNIVVDESSPCLFCSLPLVGSESHILPCIINSPDFEPDAERQALLLDGSETDDKTGKISDPGVNKMILERVQDIKEAYGYISKIYNNVVPTYEESINFNKYIWLGDERISYVDIEESVKRVESFKNMTSLKINCNIQNEWEWIDDFLSYIKSNCPTYLEQYKIIPNMNGEYVKLTNELSGTFKVPDNIIECLEEIGVSWKVIHLHKKLIKYSTGSEHSQDYAISKIQNRCREWSENILKVLHYIPYSEEKEFIEKYSLLIIVNKIFEYKIIVKKI</sequence>
<gene>
    <name evidence="1" type="ORF">BCR36DRAFT_367689</name>
</gene>
<dbReference type="EMBL" id="MCFH01000008">
    <property type="protein sequence ID" value="ORX55845.1"/>
    <property type="molecule type" value="Genomic_DNA"/>
</dbReference>
<proteinExistence type="predicted"/>
<evidence type="ECO:0000313" key="1">
    <source>
        <dbReference type="EMBL" id="ORX55845.1"/>
    </source>
</evidence>
<evidence type="ECO:0000313" key="2">
    <source>
        <dbReference type="Proteomes" id="UP000193719"/>
    </source>
</evidence>
<accession>A0A1Y1VGJ2</accession>
<dbReference type="Proteomes" id="UP000193719">
    <property type="component" value="Unassembled WGS sequence"/>
</dbReference>
<reference evidence="1 2" key="1">
    <citation type="submission" date="2016-08" db="EMBL/GenBank/DDBJ databases">
        <title>Genomes of anaerobic fungi encode conserved fungal cellulosomes for biomass hydrolysis.</title>
        <authorList>
            <consortium name="DOE Joint Genome Institute"/>
            <person name="Haitjema C.H."/>
            <person name="Gilmore S.P."/>
            <person name="Henske J.K."/>
            <person name="Solomon K.V."/>
            <person name="De Groot R."/>
            <person name="Kuo A."/>
            <person name="Mondo S.J."/>
            <person name="Salamov A.A."/>
            <person name="Labutti K."/>
            <person name="Zhao Z."/>
            <person name="Chiniquy J."/>
            <person name="Barry K."/>
            <person name="Brewer H.M."/>
            <person name="Purvine S.O."/>
            <person name="Wright A.T."/>
            <person name="Boxma B."/>
            <person name="Van Alen T."/>
            <person name="Hackstein J.H."/>
            <person name="Baker S.E."/>
            <person name="Grigoriev I.V."/>
            <person name="O'Malley M.A."/>
        </authorList>
    </citation>
    <scope>NUCLEOTIDE SEQUENCE [LARGE SCALE GENOMIC DNA]</scope>
    <source>
        <strain evidence="2">finn</strain>
    </source>
</reference>